<reference evidence="1 2" key="1">
    <citation type="submission" date="2021-06" db="EMBL/GenBank/DDBJ databases">
        <title>Halomicroarcula sp. a new haloarchaeum isolated from saline soil.</title>
        <authorList>
            <person name="Duran-Viseras A."/>
            <person name="Sanchez-Porro C."/>
            <person name="Ventosa A."/>
        </authorList>
    </citation>
    <scope>NUCLEOTIDE SEQUENCE [LARGE SCALE GENOMIC DNA]</scope>
    <source>
        <strain evidence="1 2">F27</strain>
    </source>
</reference>
<dbReference type="Proteomes" id="UP001430455">
    <property type="component" value="Unassembled WGS sequence"/>
</dbReference>
<organism evidence="1 2">
    <name type="scientific">Haloarcula nitratireducens</name>
    <dbReference type="NCBI Taxonomy" id="2487749"/>
    <lineage>
        <taxon>Archaea</taxon>
        <taxon>Methanobacteriati</taxon>
        <taxon>Methanobacteriota</taxon>
        <taxon>Stenosarchaea group</taxon>
        <taxon>Halobacteria</taxon>
        <taxon>Halobacteriales</taxon>
        <taxon>Haloarculaceae</taxon>
        <taxon>Haloarcula</taxon>
    </lineage>
</organism>
<sequence>MAVYANETNGSITLTEDGRHRTLTLEDAQELLEERNEAVEAAKEQAG</sequence>
<proteinExistence type="predicted"/>
<keyword evidence="2" id="KW-1185">Reference proteome</keyword>
<accession>A0AAW4PJH6</accession>
<comment type="caution">
    <text evidence="1">The sequence shown here is derived from an EMBL/GenBank/DDBJ whole genome shotgun (WGS) entry which is preliminary data.</text>
</comment>
<evidence type="ECO:0000313" key="2">
    <source>
        <dbReference type="Proteomes" id="UP001430455"/>
    </source>
</evidence>
<dbReference type="EMBL" id="RKLT01000042">
    <property type="protein sequence ID" value="MBX0298170.1"/>
    <property type="molecule type" value="Genomic_DNA"/>
</dbReference>
<protein>
    <submittedName>
        <fullName evidence="1">Uncharacterized protein</fullName>
    </submittedName>
</protein>
<dbReference type="RefSeq" id="WP_220582749.1">
    <property type="nucleotide sequence ID" value="NZ_RKLT01000042.1"/>
</dbReference>
<dbReference type="AlphaFoldDB" id="A0AAW4PJH6"/>
<gene>
    <name evidence="1" type="ORF">EGH23_25245</name>
</gene>
<name>A0AAW4PJH6_9EURY</name>
<evidence type="ECO:0000313" key="1">
    <source>
        <dbReference type="EMBL" id="MBX0298170.1"/>
    </source>
</evidence>